<dbReference type="GO" id="GO:0051260">
    <property type="term" value="P:protein homooligomerization"/>
    <property type="evidence" value="ECO:0007669"/>
    <property type="project" value="InterPro"/>
</dbReference>
<name>A0AAU9WWE8_9CNID</name>
<dbReference type="InterPro" id="IPR000210">
    <property type="entry name" value="BTB/POZ_dom"/>
</dbReference>
<dbReference type="AlphaFoldDB" id="A0AAU9WWE8"/>
<evidence type="ECO:0000313" key="4">
    <source>
        <dbReference type="Proteomes" id="UP001159428"/>
    </source>
</evidence>
<feature type="domain" description="TLDc" evidence="2">
    <location>
        <begin position="164"/>
        <end position="345"/>
    </location>
</feature>
<dbReference type="Pfam" id="PF02214">
    <property type="entry name" value="BTB_2"/>
    <property type="match status" value="1"/>
</dbReference>
<dbReference type="EMBL" id="CALNXJ010000023">
    <property type="protein sequence ID" value="CAH3128261.1"/>
    <property type="molecule type" value="Genomic_DNA"/>
</dbReference>
<evidence type="ECO:0000259" key="1">
    <source>
        <dbReference type="PROSITE" id="PS50097"/>
    </source>
</evidence>
<proteinExistence type="predicted"/>
<dbReference type="SMART" id="SM00225">
    <property type="entry name" value="BTB"/>
    <property type="match status" value="1"/>
</dbReference>
<reference evidence="3 4" key="1">
    <citation type="submission" date="2022-05" db="EMBL/GenBank/DDBJ databases">
        <authorList>
            <consortium name="Genoscope - CEA"/>
            <person name="William W."/>
        </authorList>
    </citation>
    <scope>NUCLEOTIDE SEQUENCE [LARGE SCALE GENOMIC DNA]</scope>
</reference>
<dbReference type="Proteomes" id="UP001159428">
    <property type="component" value="Unassembled WGS sequence"/>
</dbReference>
<dbReference type="SMART" id="SM00584">
    <property type="entry name" value="TLDc"/>
    <property type="match status" value="1"/>
</dbReference>
<evidence type="ECO:0000313" key="3">
    <source>
        <dbReference type="EMBL" id="CAH3128261.1"/>
    </source>
</evidence>
<keyword evidence="4" id="KW-1185">Reference proteome</keyword>
<dbReference type="InterPro" id="IPR011333">
    <property type="entry name" value="SKP1/BTB/POZ_sf"/>
</dbReference>
<dbReference type="CDD" id="cd18376">
    <property type="entry name" value="BTB_POZ_FIP2-like"/>
    <property type="match status" value="1"/>
</dbReference>
<dbReference type="PANTHER" id="PTHR14499:SF145">
    <property type="entry name" value="POTASSIUM CHANNEL REGULATORY PROTEIN-LIKE"/>
    <property type="match status" value="1"/>
</dbReference>
<dbReference type="PROSITE" id="PS51886">
    <property type="entry name" value="TLDC"/>
    <property type="match status" value="1"/>
</dbReference>
<dbReference type="Gene3D" id="3.30.710.10">
    <property type="entry name" value="Potassium Channel Kv1.1, Chain A"/>
    <property type="match status" value="1"/>
</dbReference>
<organism evidence="3 4">
    <name type="scientific">Pocillopora meandrina</name>
    <dbReference type="NCBI Taxonomy" id="46732"/>
    <lineage>
        <taxon>Eukaryota</taxon>
        <taxon>Metazoa</taxon>
        <taxon>Cnidaria</taxon>
        <taxon>Anthozoa</taxon>
        <taxon>Hexacorallia</taxon>
        <taxon>Scleractinia</taxon>
        <taxon>Astrocoeniina</taxon>
        <taxon>Pocilloporidae</taxon>
        <taxon>Pocillopora</taxon>
    </lineage>
</organism>
<dbReference type="InterPro" id="IPR003131">
    <property type="entry name" value="T1-type_BTB"/>
</dbReference>
<comment type="caution">
    <text evidence="3">The sequence shown here is derived from an EMBL/GenBank/DDBJ whole genome shotgun (WGS) entry which is preliminary data.</text>
</comment>
<feature type="domain" description="BTB" evidence="1">
    <location>
        <begin position="59"/>
        <end position="128"/>
    </location>
</feature>
<gene>
    <name evidence="3" type="ORF">PMEA_00013388</name>
</gene>
<protein>
    <submittedName>
        <fullName evidence="3">Uncharacterized protein</fullName>
    </submittedName>
</protein>
<dbReference type="PROSITE" id="PS50097">
    <property type="entry name" value="BTB"/>
    <property type="match status" value="1"/>
</dbReference>
<sequence length="345" mass="38866">MSKPDLGDNDHQHNQVLTDAESHIKQACEMLQREAVRLRHEQRAIDAMSKKLEHVHFSSTIQLNVGGHRFTTSLQTLTKDPNSMLAAMFSGKFEMKPADDGAFFIDRDGTHFRFILNYLRNGELILPEGATFLKEPKAEAKFYQIQGILDELVPKAPQNFEESVILTTEEHRSVLSGWLPQQYGKWQLLMRASQDGFQAQTFHSKCDNKGPTVTIVKSGNNIFGGFTEISWRSKYINYVNNWVENGCHVRCSQSFLFSMMNPKGVAPSKMPLVNQQTAIFCDSNSGPTFGEALTFDLHISNNANTSGESNSILGHSYQLPTGQQNKFFTGAQYFNVTDYEVFGIC</sequence>
<dbReference type="SUPFAM" id="SSF54695">
    <property type="entry name" value="POZ domain"/>
    <property type="match status" value="1"/>
</dbReference>
<dbReference type="InterPro" id="IPR006571">
    <property type="entry name" value="TLDc_dom"/>
</dbReference>
<dbReference type="PANTHER" id="PTHR14499">
    <property type="entry name" value="POTASSIUM CHANNEL TETRAMERIZATION DOMAIN-CONTAINING"/>
    <property type="match status" value="1"/>
</dbReference>
<dbReference type="Pfam" id="PF07534">
    <property type="entry name" value="TLD"/>
    <property type="match status" value="1"/>
</dbReference>
<accession>A0AAU9WWE8</accession>
<evidence type="ECO:0000259" key="2">
    <source>
        <dbReference type="PROSITE" id="PS51886"/>
    </source>
</evidence>